<dbReference type="InterPro" id="IPR036388">
    <property type="entry name" value="WH-like_DNA-bd_sf"/>
</dbReference>
<evidence type="ECO:0000259" key="5">
    <source>
        <dbReference type="Pfam" id="PF04542"/>
    </source>
</evidence>
<protein>
    <recommendedName>
        <fullName evidence="9">Sigma-70 family RNA polymerase sigma factor</fullName>
    </recommendedName>
</protein>
<dbReference type="Pfam" id="PF08281">
    <property type="entry name" value="Sigma70_r4_2"/>
    <property type="match status" value="1"/>
</dbReference>
<evidence type="ECO:0008006" key="9">
    <source>
        <dbReference type="Google" id="ProtNLM"/>
    </source>
</evidence>
<evidence type="ECO:0000259" key="6">
    <source>
        <dbReference type="Pfam" id="PF08281"/>
    </source>
</evidence>
<evidence type="ECO:0000313" key="8">
    <source>
        <dbReference type="Proteomes" id="UP000649955"/>
    </source>
</evidence>
<feature type="domain" description="RNA polymerase sigma factor 70 region 4 type 2" evidence="6">
    <location>
        <begin position="124"/>
        <end position="174"/>
    </location>
</feature>
<evidence type="ECO:0000313" key="7">
    <source>
        <dbReference type="EMBL" id="GHG41175.1"/>
    </source>
</evidence>
<accession>A0ABQ3KPT9</accession>
<reference evidence="8" key="1">
    <citation type="journal article" date="2019" name="Int. J. Syst. Evol. Microbiol.">
        <title>The Global Catalogue of Microorganisms (GCM) 10K type strain sequencing project: providing services to taxonomists for standard genome sequencing and annotation.</title>
        <authorList>
            <consortium name="The Broad Institute Genomics Platform"/>
            <consortium name="The Broad Institute Genome Sequencing Center for Infectious Disease"/>
            <person name="Wu L."/>
            <person name="Ma J."/>
        </authorList>
    </citation>
    <scope>NUCLEOTIDE SEQUENCE [LARGE SCALE GENOMIC DNA]</scope>
    <source>
        <strain evidence="8">CGMCC 4.7680</strain>
    </source>
</reference>
<dbReference type="Gene3D" id="1.10.10.10">
    <property type="entry name" value="Winged helix-like DNA-binding domain superfamily/Winged helix DNA-binding domain"/>
    <property type="match status" value="1"/>
</dbReference>
<evidence type="ECO:0000256" key="4">
    <source>
        <dbReference type="ARBA" id="ARBA00023163"/>
    </source>
</evidence>
<dbReference type="SUPFAM" id="SSF88946">
    <property type="entry name" value="Sigma2 domain of RNA polymerase sigma factors"/>
    <property type="match status" value="1"/>
</dbReference>
<evidence type="ECO:0000256" key="3">
    <source>
        <dbReference type="ARBA" id="ARBA00023082"/>
    </source>
</evidence>
<feature type="domain" description="RNA polymerase sigma-70 region 2" evidence="5">
    <location>
        <begin position="20"/>
        <end position="86"/>
    </location>
</feature>
<dbReference type="InterPro" id="IPR013324">
    <property type="entry name" value="RNA_pol_sigma_r3/r4-like"/>
</dbReference>
<keyword evidence="2" id="KW-0805">Transcription regulation</keyword>
<sequence>MTDDDQPDIPFCRAAIATVVGDHLGKAVAIVRQMGLTDGTAEDIVQQCLIELIRTWEREGALNNPEFLLFATARRRTIDEFRRRGRPKIALIDSADLAELTAEQVKDMPEFLPGIDGLFTTTNVIMALRALPVRQQEILLLRFGLDLDIKTVAAFMACTVSDVKNAQARGLAKLRKSPYLNGYPTLPEVHQ</sequence>
<dbReference type="Gene3D" id="1.10.1740.10">
    <property type="match status" value="1"/>
</dbReference>
<dbReference type="InterPro" id="IPR007627">
    <property type="entry name" value="RNA_pol_sigma70_r2"/>
</dbReference>
<dbReference type="Pfam" id="PF04542">
    <property type="entry name" value="Sigma70_r2"/>
    <property type="match status" value="1"/>
</dbReference>
<gene>
    <name evidence="7" type="ORF">GCM10017567_73330</name>
</gene>
<keyword evidence="8" id="KW-1185">Reference proteome</keyword>
<dbReference type="PANTHER" id="PTHR43133">
    <property type="entry name" value="RNA POLYMERASE ECF-TYPE SIGMA FACTO"/>
    <property type="match status" value="1"/>
</dbReference>
<dbReference type="InterPro" id="IPR013325">
    <property type="entry name" value="RNA_pol_sigma_r2"/>
</dbReference>
<dbReference type="InterPro" id="IPR013249">
    <property type="entry name" value="RNA_pol_sigma70_r4_t2"/>
</dbReference>
<evidence type="ECO:0000256" key="1">
    <source>
        <dbReference type="ARBA" id="ARBA00010641"/>
    </source>
</evidence>
<comment type="caution">
    <text evidence="7">The sequence shown here is derived from an EMBL/GenBank/DDBJ whole genome shotgun (WGS) entry which is preliminary data.</text>
</comment>
<name>A0ABQ3KPT9_9PSEU</name>
<keyword evidence="3" id="KW-0731">Sigma factor</keyword>
<dbReference type="PANTHER" id="PTHR43133:SF25">
    <property type="entry name" value="RNA POLYMERASE SIGMA FACTOR RFAY-RELATED"/>
    <property type="match status" value="1"/>
</dbReference>
<dbReference type="EMBL" id="BNAW01000050">
    <property type="protein sequence ID" value="GHG41175.1"/>
    <property type="molecule type" value="Genomic_DNA"/>
</dbReference>
<dbReference type="CDD" id="cd06171">
    <property type="entry name" value="Sigma70_r4"/>
    <property type="match status" value="1"/>
</dbReference>
<keyword evidence="4" id="KW-0804">Transcription</keyword>
<dbReference type="RefSeq" id="WP_191315922.1">
    <property type="nucleotide sequence ID" value="NZ_BNAW01000050.1"/>
</dbReference>
<comment type="similarity">
    <text evidence="1">Belongs to the sigma-70 factor family. ECF subfamily.</text>
</comment>
<dbReference type="SUPFAM" id="SSF88659">
    <property type="entry name" value="Sigma3 and sigma4 domains of RNA polymerase sigma factors"/>
    <property type="match status" value="1"/>
</dbReference>
<organism evidence="7 8">
    <name type="scientific">Amycolatopsis bullii</name>
    <dbReference type="NCBI Taxonomy" id="941987"/>
    <lineage>
        <taxon>Bacteria</taxon>
        <taxon>Bacillati</taxon>
        <taxon>Actinomycetota</taxon>
        <taxon>Actinomycetes</taxon>
        <taxon>Pseudonocardiales</taxon>
        <taxon>Pseudonocardiaceae</taxon>
        <taxon>Amycolatopsis</taxon>
    </lineage>
</organism>
<dbReference type="Proteomes" id="UP000649955">
    <property type="component" value="Unassembled WGS sequence"/>
</dbReference>
<dbReference type="InterPro" id="IPR014284">
    <property type="entry name" value="RNA_pol_sigma-70_dom"/>
</dbReference>
<proteinExistence type="inferred from homology"/>
<evidence type="ECO:0000256" key="2">
    <source>
        <dbReference type="ARBA" id="ARBA00023015"/>
    </source>
</evidence>
<dbReference type="NCBIfam" id="TIGR02937">
    <property type="entry name" value="sigma70-ECF"/>
    <property type="match status" value="1"/>
</dbReference>
<dbReference type="InterPro" id="IPR039425">
    <property type="entry name" value="RNA_pol_sigma-70-like"/>
</dbReference>